<gene>
    <name evidence="1" type="ORF">GTP41_04845</name>
</gene>
<evidence type="ECO:0000313" key="1">
    <source>
        <dbReference type="EMBL" id="MYN01424.1"/>
    </source>
</evidence>
<dbReference type="EMBL" id="WWCJ01000003">
    <property type="protein sequence ID" value="MYN01424.1"/>
    <property type="molecule type" value="Genomic_DNA"/>
</dbReference>
<dbReference type="AlphaFoldDB" id="A0A6N9HD36"/>
<sequence length="89" mass="9951">MGRMLQWKASYRRADGSHGRVYLDPSKVPLGVALMDSILRWDTDQHYQVTAAAAPADRLTQARAFFMLNHITALCVRSLDDEIDATSDA</sequence>
<keyword evidence="2" id="KW-1185">Reference proteome</keyword>
<comment type="caution">
    <text evidence="1">The sequence shown here is derived from an EMBL/GenBank/DDBJ whole genome shotgun (WGS) entry which is preliminary data.</text>
</comment>
<reference evidence="1 2" key="1">
    <citation type="submission" date="2019-12" db="EMBL/GenBank/DDBJ databases">
        <title>Novel species isolated from a subtropical stream in China.</title>
        <authorList>
            <person name="Lu H."/>
        </authorList>
    </citation>
    <scope>NUCLEOTIDE SEQUENCE [LARGE SCALE GENOMIC DNA]</scope>
    <source>
        <strain evidence="1 2">DS3</strain>
    </source>
</reference>
<protein>
    <submittedName>
        <fullName evidence="1">Uncharacterized protein</fullName>
    </submittedName>
</protein>
<proteinExistence type="predicted"/>
<organism evidence="1 2">
    <name type="scientific">Pseudoduganella guangdongensis</name>
    <dbReference type="NCBI Taxonomy" id="2692179"/>
    <lineage>
        <taxon>Bacteria</taxon>
        <taxon>Pseudomonadati</taxon>
        <taxon>Pseudomonadota</taxon>
        <taxon>Betaproteobacteria</taxon>
        <taxon>Burkholderiales</taxon>
        <taxon>Oxalobacteraceae</taxon>
        <taxon>Telluria group</taxon>
        <taxon>Pseudoduganella</taxon>
    </lineage>
</organism>
<dbReference type="RefSeq" id="WP_161024446.1">
    <property type="nucleotide sequence ID" value="NZ_WWCJ01000003.1"/>
</dbReference>
<accession>A0A6N9HD36</accession>
<dbReference type="Proteomes" id="UP000448575">
    <property type="component" value="Unassembled WGS sequence"/>
</dbReference>
<name>A0A6N9HD36_9BURK</name>
<evidence type="ECO:0000313" key="2">
    <source>
        <dbReference type="Proteomes" id="UP000448575"/>
    </source>
</evidence>